<keyword evidence="3" id="KW-1185">Reference proteome</keyword>
<comment type="caution">
    <text evidence="2">The sequence shown here is derived from an EMBL/GenBank/DDBJ whole genome shotgun (WGS) entry which is preliminary data.</text>
</comment>
<dbReference type="Gene3D" id="3.90.176.10">
    <property type="entry name" value="Toxin ADP-ribosyltransferase, Chain A, domain 1"/>
    <property type="match status" value="1"/>
</dbReference>
<evidence type="ECO:0000256" key="1">
    <source>
        <dbReference type="SAM" id="MobiDB-lite"/>
    </source>
</evidence>
<reference evidence="2 3" key="1">
    <citation type="submission" date="2024-02" db="EMBL/GenBank/DDBJ databases">
        <authorList>
            <person name="Chen Y."/>
            <person name="Shah S."/>
            <person name="Dougan E. K."/>
            <person name="Thang M."/>
            <person name="Chan C."/>
        </authorList>
    </citation>
    <scope>NUCLEOTIDE SEQUENCE [LARGE SCALE GENOMIC DNA]</scope>
</reference>
<dbReference type="EMBL" id="CAXAMN010021659">
    <property type="protein sequence ID" value="CAK9061953.1"/>
    <property type="molecule type" value="Genomic_DNA"/>
</dbReference>
<gene>
    <name evidence="2" type="ORF">CCMP2556_LOCUS30477</name>
</gene>
<dbReference type="SUPFAM" id="SSF56399">
    <property type="entry name" value="ADP-ribosylation"/>
    <property type="match status" value="1"/>
</dbReference>
<evidence type="ECO:0000313" key="3">
    <source>
        <dbReference type="Proteomes" id="UP001642484"/>
    </source>
</evidence>
<sequence>MERCHLATADGHAQAPACGREDGAAGREDRQKSLGKLGCSKQRFLALKGPRTKWLLHLRPNFHAVSIKEFSLFPGEYEILLPPNMEFKVKSILDCGHGLTEVQCEQLEEDDPLMDFYEVPGRRRARVLLAAREKTGWMILFFWGGIQEALSYRVDWQLRELLWWVLEIPLTSLQ</sequence>
<proteinExistence type="predicted"/>
<dbReference type="Proteomes" id="UP001642484">
    <property type="component" value="Unassembled WGS sequence"/>
</dbReference>
<accession>A0ABP0NEW8</accession>
<evidence type="ECO:0000313" key="2">
    <source>
        <dbReference type="EMBL" id="CAK9061953.1"/>
    </source>
</evidence>
<feature type="region of interest" description="Disordered" evidence="1">
    <location>
        <begin position="1"/>
        <end position="26"/>
    </location>
</feature>
<organism evidence="2 3">
    <name type="scientific">Durusdinium trenchii</name>
    <dbReference type="NCBI Taxonomy" id="1381693"/>
    <lineage>
        <taxon>Eukaryota</taxon>
        <taxon>Sar</taxon>
        <taxon>Alveolata</taxon>
        <taxon>Dinophyceae</taxon>
        <taxon>Suessiales</taxon>
        <taxon>Symbiodiniaceae</taxon>
        <taxon>Durusdinium</taxon>
    </lineage>
</organism>
<name>A0ABP0NEW8_9DINO</name>
<protein>
    <submittedName>
        <fullName evidence="2">Uncharacterized protein</fullName>
    </submittedName>
</protein>